<accession>A0A6P1TF29</accession>
<feature type="signal peptide" evidence="9">
    <location>
        <begin position="1"/>
        <end position="18"/>
    </location>
</feature>
<protein>
    <submittedName>
        <fullName evidence="10">Outer membrane protein TolC</fullName>
    </submittedName>
    <submittedName>
        <fullName evidence="11">TolC family protein</fullName>
    </submittedName>
</protein>
<dbReference type="PANTHER" id="PTHR30026:SF20">
    <property type="entry name" value="OUTER MEMBRANE PROTEIN TOLC"/>
    <property type="match status" value="1"/>
</dbReference>
<dbReference type="Pfam" id="PF02321">
    <property type="entry name" value="OEP"/>
    <property type="match status" value="1"/>
</dbReference>
<keyword evidence="9" id="KW-0732">Signal</keyword>
<evidence type="ECO:0000256" key="4">
    <source>
        <dbReference type="ARBA" id="ARBA00022452"/>
    </source>
</evidence>
<keyword evidence="12" id="KW-1185">Reference proteome</keyword>
<feature type="coiled-coil region" evidence="8">
    <location>
        <begin position="205"/>
        <end position="252"/>
    </location>
</feature>
<evidence type="ECO:0000256" key="1">
    <source>
        <dbReference type="ARBA" id="ARBA00004442"/>
    </source>
</evidence>
<evidence type="ECO:0000256" key="3">
    <source>
        <dbReference type="ARBA" id="ARBA00022448"/>
    </source>
</evidence>
<reference evidence="11 12" key="1">
    <citation type="submission" date="2020-01" db="EMBL/GenBank/DDBJ databases">
        <title>The possibility of degradation of plastic by Microbulbifer hydrolyticus IRE-31.</title>
        <authorList>
            <person name="Liu L."/>
        </authorList>
    </citation>
    <scope>NUCLEOTIDE SEQUENCE [LARGE SCALE GENOMIC DNA]</scope>
    <source>
        <strain evidence="11 12">IRE-31</strain>
    </source>
</reference>
<evidence type="ECO:0000313" key="11">
    <source>
        <dbReference type="EMBL" id="QHQ40273.1"/>
    </source>
</evidence>
<keyword evidence="5" id="KW-0812">Transmembrane</keyword>
<dbReference type="InterPro" id="IPR051906">
    <property type="entry name" value="TolC-like"/>
</dbReference>
<feature type="chain" id="PRO_5044645761" evidence="9">
    <location>
        <begin position="19"/>
        <end position="527"/>
    </location>
</feature>
<dbReference type="GO" id="GO:0015288">
    <property type="term" value="F:porin activity"/>
    <property type="evidence" value="ECO:0007669"/>
    <property type="project" value="TreeGrafter"/>
</dbReference>
<organism evidence="10 13">
    <name type="scientific">Microbulbifer hydrolyticus</name>
    <dbReference type="NCBI Taxonomy" id="48074"/>
    <lineage>
        <taxon>Bacteria</taxon>
        <taxon>Pseudomonadati</taxon>
        <taxon>Pseudomonadota</taxon>
        <taxon>Gammaproteobacteria</taxon>
        <taxon>Cellvibrionales</taxon>
        <taxon>Microbulbiferaceae</taxon>
        <taxon>Microbulbifer</taxon>
    </lineage>
</organism>
<dbReference type="RefSeq" id="WP_161859571.1">
    <property type="nucleotide sequence ID" value="NZ_CP047491.1"/>
</dbReference>
<dbReference type="InterPro" id="IPR003423">
    <property type="entry name" value="OMP_efflux"/>
</dbReference>
<evidence type="ECO:0000256" key="5">
    <source>
        <dbReference type="ARBA" id="ARBA00022692"/>
    </source>
</evidence>
<dbReference type="OrthoDB" id="9764652at2"/>
<dbReference type="PROSITE" id="PS51257">
    <property type="entry name" value="PROKAR_LIPOPROTEIN"/>
    <property type="match status" value="1"/>
</dbReference>
<dbReference type="GO" id="GO:0009279">
    <property type="term" value="C:cell outer membrane"/>
    <property type="evidence" value="ECO:0007669"/>
    <property type="project" value="UniProtKB-SubCell"/>
</dbReference>
<dbReference type="EMBL" id="JACHHR010000003">
    <property type="protein sequence ID" value="MBB5212676.1"/>
    <property type="molecule type" value="Genomic_DNA"/>
</dbReference>
<keyword evidence="3" id="KW-0813">Transport</keyword>
<keyword evidence="8" id="KW-0175">Coiled coil</keyword>
<dbReference type="GO" id="GO:1990281">
    <property type="term" value="C:efflux pump complex"/>
    <property type="evidence" value="ECO:0007669"/>
    <property type="project" value="TreeGrafter"/>
</dbReference>
<evidence type="ECO:0000256" key="6">
    <source>
        <dbReference type="ARBA" id="ARBA00023136"/>
    </source>
</evidence>
<proteinExistence type="inferred from homology"/>
<reference evidence="10 13" key="2">
    <citation type="submission" date="2020-08" db="EMBL/GenBank/DDBJ databases">
        <title>Genomic Encyclopedia of Type Strains, Phase IV (KMG-IV): sequencing the most valuable type-strain genomes for metagenomic binning, comparative biology and taxonomic classification.</title>
        <authorList>
            <person name="Goeker M."/>
        </authorList>
    </citation>
    <scope>NUCLEOTIDE SEQUENCE [LARGE SCALE GENOMIC DNA]</scope>
    <source>
        <strain evidence="10 13">DSM 11525</strain>
    </source>
</reference>
<dbReference type="AlphaFoldDB" id="A0A6P1TF29"/>
<gene>
    <name evidence="11" type="ORF">GTQ55_15680</name>
    <name evidence="10" type="ORF">HNQ53_002901</name>
</gene>
<dbReference type="SUPFAM" id="SSF56954">
    <property type="entry name" value="Outer membrane efflux proteins (OEP)"/>
    <property type="match status" value="1"/>
</dbReference>
<evidence type="ECO:0000256" key="2">
    <source>
        <dbReference type="ARBA" id="ARBA00007613"/>
    </source>
</evidence>
<dbReference type="GO" id="GO:0015562">
    <property type="term" value="F:efflux transmembrane transporter activity"/>
    <property type="evidence" value="ECO:0007669"/>
    <property type="project" value="InterPro"/>
</dbReference>
<keyword evidence="6" id="KW-0472">Membrane</keyword>
<name>A0A6P1TF29_9GAMM</name>
<sequence length="527" mass="58744">MRQATPATFIAAFSVTLATLSACSVKPVAMDDTTIEQRASGDWQTAFGNQQPVTGPVDLNEAIARAIAYNMDNRLKLMEAVVANRNLSLSRWDMLPEIAASAGYNHRNKQHFASSEDVNGNQSLAQSTSLDKTYSTAGLELSWNVLDFGINYLSAKQAADGVMIAIERQRKLMHNVIMDVEYAFWMAAAAQRAQSQLPGLIEQTRRALEKSRQSAERGLRQTEASLSYRRDLLDLMQQLLALEGDMHNAKMELASLMGLPPGTQFTVSAAPSDVLRSPFAEMGVMELEQYSLRNRPELLEEDYRQRIAATEIRKACLQLLPGLELRTGYFYDDNSYLLYNDWAESSLRLTWDLLGTVVAGRDLIGYARDNERLGDVRRAALTVAVLTQVDLAYSHVKRAELNHGYAAEMAELDRAMASQSRARWQSSQGSELESIHASTQALLSSVQQDVSYADWRSANGRLSNAVGFQPEFYIDYRQPLEVIEQQVADLRTQSASMELLPLGGYNPEGAEKREAEIREDGQAAAYW</sequence>
<comment type="similarity">
    <text evidence="2">Belongs to the outer membrane factor (OMF) (TC 1.B.17) family.</text>
</comment>
<evidence type="ECO:0000256" key="8">
    <source>
        <dbReference type="SAM" id="Coils"/>
    </source>
</evidence>
<keyword evidence="7" id="KW-0998">Cell outer membrane</keyword>
<dbReference type="Proteomes" id="UP000464675">
    <property type="component" value="Chromosome"/>
</dbReference>
<dbReference type="EMBL" id="CP047491">
    <property type="protein sequence ID" value="QHQ40273.1"/>
    <property type="molecule type" value="Genomic_DNA"/>
</dbReference>
<evidence type="ECO:0000313" key="13">
    <source>
        <dbReference type="Proteomes" id="UP000563601"/>
    </source>
</evidence>
<dbReference type="Gene3D" id="1.20.1600.10">
    <property type="entry name" value="Outer membrane efflux proteins (OEP)"/>
    <property type="match status" value="1"/>
</dbReference>
<evidence type="ECO:0000256" key="7">
    <source>
        <dbReference type="ARBA" id="ARBA00023237"/>
    </source>
</evidence>
<keyword evidence="4" id="KW-1134">Transmembrane beta strand</keyword>
<evidence type="ECO:0000313" key="12">
    <source>
        <dbReference type="Proteomes" id="UP000464675"/>
    </source>
</evidence>
<comment type="subcellular location">
    <subcellularLocation>
        <location evidence="1">Cell outer membrane</location>
    </subcellularLocation>
</comment>
<dbReference type="Proteomes" id="UP000563601">
    <property type="component" value="Unassembled WGS sequence"/>
</dbReference>
<dbReference type="PANTHER" id="PTHR30026">
    <property type="entry name" value="OUTER MEMBRANE PROTEIN TOLC"/>
    <property type="match status" value="1"/>
</dbReference>
<evidence type="ECO:0000313" key="10">
    <source>
        <dbReference type="EMBL" id="MBB5212676.1"/>
    </source>
</evidence>
<evidence type="ECO:0000256" key="9">
    <source>
        <dbReference type="SAM" id="SignalP"/>
    </source>
</evidence>